<dbReference type="GO" id="GO:0006351">
    <property type="term" value="P:DNA-templated transcription"/>
    <property type="evidence" value="ECO:0007669"/>
    <property type="project" value="InterPro"/>
</dbReference>
<organism evidence="6 7">
    <name type="scientific">Pisolithus tinctorius Marx 270</name>
    <dbReference type="NCBI Taxonomy" id="870435"/>
    <lineage>
        <taxon>Eukaryota</taxon>
        <taxon>Fungi</taxon>
        <taxon>Dikarya</taxon>
        <taxon>Basidiomycota</taxon>
        <taxon>Agaricomycotina</taxon>
        <taxon>Agaricomycetes</taxon>
        <taxon>Agaricomycetidae</taxon>
        <taxon>Boletales</taxon>
        <taxon>Sclerodermatineae</taxon>
        <taxon>Pisolithaceae</taxon>
        <taxon>Pisolithus</taxon>
    </lineage>
</organism>
<evidence type="ECO:0000313" key="7">
    <source>
        <dbReference type="Proteomes" id="UP000054217"/>
    </source>
</evidence>
<protein>
    <submittedName>
        <fullName evidence="6">Uncharacterized protein</fullName>
    </submittedName>
</protein>
<dbReference type="InterPro" id="IPR009668">
    <property type="entry name" value="RNA_pol-assoc_fac_A49-like"/>
</dbReference>
<dbReference type="OrthoDB" id="532500at2759"/>
<dbReference type="HOGENOM" id="CLU_1907544_0_0_1"/>
<evidence type="ECO:0000256" key="2">
    <source>
        <dbReference type="ARBA" id="ARBA00009430"/>
    </source>
</evidence>
<dbReference type="GO" id="GO:0000428">
    <property type="term" value="C:DNA-directed RNA polymerase complex"/>
    <property type="evidence" value="ECO:0007669"/>
    <property type="project" value="UniProtKB-KW"/>
</dbReference>
<accession>A0A0C3NLJ7</accession>
<evidence type="ECO:0000256" key="5">
    <source>
        <dbReference type="ARBA" id="ARBA00023242"/>
    </source>
</evidence>
<dbReference type="AlphaFoldDB" id="A0A0C3NLJ7"/>
<name>A0A0C3NLJ7_PISTI</name>
<sequence>MSLKPVSFLFDWSFLSGPEGRTPVRWAGAFFSENEAFRLESANFPSVKASKSTTFSCYQARNNKKAVGDSDDAESIDGPTLIAGETDSIDFHSANQATGCRYLVGVHDKKTGKTTIHPAPLDILTRDVKAKNL</sequence>
<dbReference type="Pfam" id="PF06870">
    <property type="entry name" value="RNA_pol_I_A49"/>
    <property type="match status" value="1"/>
</dbReference>
<dbReference type="GO" id="GO:0005730">
    <property type="term" value="C:nucleolus"/>
    <property type="evidence" value="ECO:0007669"/>
    <property type="project" value="UniProtKB-SubCell"/>
</dbReference>
<dbReference type="EMBL" id="KN831985">
    <property type="protein sequence ID" value="KIO01815.1"/>
    <property type="molecule type" value="Genomic_DNA"/>
</dbReference>
<dbReference type="Proteomes" id="UP000054217">
    <property type="component" value="Unassembled WGS sequence"/>
</dbReference>
<dbReference type="InParanoid" id="A0A0C3NLJ7"/>
<evidence type="ECO:0000256" key="1">
    <source>
        <dbReference type="ARBA" id="ARBA00004604"/>
    </source>
</evidence>
<dbReference type="STRING" id="870435.A0A0C3NLJ7"/>
<keyword evidence="4" id="KW-0804">Transcription</keyword>
<reference evidence="7" key="2">
    <citation type="submission" date="2015-01" db="EMBL/GenBank/DDBJ databases">
        <title>Evolutionary Origins and Diversification of the Mycorrhizal Mutualists.</title>
        <authorList>
            <consortium name="DOE Joint Genome Institute"/>
            <consortium name="Mycorrhizal Genomics Consortium"/>
            <person name="Kohler A."/>
            <person name="Kuo A."/>
            <person name="Nagy L.G."/>
            <person name="Floudas D."/>
            <person name="Copeland A."/>
            <person name="Barry K.W."/>
            <person name="Cichocki N."/>
            <person name="Veneault-Fourrey C."/>
            <person name="LaButti K."/>
            <person name="Lindquist E.A."/>
            <person name="Lipzen A."/>
            <person name="Lundell T."/>
            <person name="Morin E."/>
            <person name="Murat C."/>
            <person name="Riley R."/>
            <person name="Ohm R."/>
            <person name="Sun H."/>
            <person name="Tunlid A."/>
            <person name="Henrissat B."/>
            <person name="Grigoriev I.V."/>
            <person name="Hibbett D.S."/>
            <person name="Martin F."/>
        </authorList>
    </citation>
    <scope>NUCLEOTIDE SEQUENCE [LARGE SCALE GENOMIC DNA]</scope>
    <source>
        <strain evidence="7">Marx 270</strain>
    </source>
</reference>
<evidence type="ECO:0000313" key="6">
    <source>
        <dbReference type="EMBL" id="KIO01815.1"/>
    </source>
</evidence>
<gene>
    <name evidence="6" type="ORF">M404DRAFT_28317</name>
</gene>
<comment type="subcellular location">
    <subcellularLocation>
        <location evidence="1">Nucleus</location>
        <location evidence="1">Nucleolus</location>
    </subcellularLocation>
</comment>
<keyword evidence="5" id="KW-0539">Nucleus</keyword>
<proteinExistence type="inferred from homology"/>
<evidence type="ECO:0000256" key="3">
    <source>
        <dbReference type="ARBA" id="ARBA00022478"/>
    </source>
</evidence>
<keyword evidence="3" id="KW-0240">DNA-directed RNA polymerase</keyword>
<keyword evidence="7" id="KW-1185">Reference proteome</keyword>
<reference evidence="6 7" key="1">
    <citation type="submission" date="2014-04" db="EMBL/GenBank/DDBJ databases">
        <authorList>
            <consortium name="DOE Joint Genome Institute"/>
            <person name="Kuo A."/>
            <person name="Kohler A."/>
            <person name="Costa M.D."/>
            <person name="Nagy L.G."/>
            <person name="Floudas D."/>
            <person name="Copeland A."/>
            <person name="Barry K.W."/>
            <person name="Cichocki N."/>
            <person name="Veneault-Fourrey C."/>
            <person name="LaButti K."/>
            <person name="Lindquist E.A."/>
            <person name="Lipzen A."/>
            <person name="Lundell T."/>
            <person name="Morin E."/>
            <person name="Murat C."/>
            <person name="Sun H."/>
            <person name="Tunlid A."/>
            <person name="Henrissat B."/>
            <person name="Grigoriev I.V."/>
            <person name="Hibbett D.S."/>
            <person name="Martin F."/>
            <person name="Nordberg H.P."/>
            <person name="Cantor M.N."/>
            <person name="Hua S.X."/>
        </authorList>
    </citation>
    <scope>NUCLEOTIDE SEQUENCE [LARGE SCALE GENOMIC DNA]</scope>
    <source>
        <strain evidence="6 7">Marx 270</strain>
    </source>
</reference>
<dbReference type="GO" id="GO:0003677">
    <property type="term" value="F:DNA binding"/>
    <property type="evidence" value="ECO:0007669"/>
    <property type="project" value="InterPro"/>
</dbReference>
<comment type="similarity">
    <text evidence="2">Belongs to the eukaryotic RPA49/POLR1E RNA polymerase subunit family.</text>
</comment>
<evidence type="ECO:0000256" key="4">
    <source>
        <dbReference type="ARBA" id="ARBA00023163"/>
    </source>
</evidence>